<dbReference type="AlphaFoldDB" id="A0A0A5GJ23"/>
<dbReference type="InterPro" id="IPR003680">
    <property type="entry name" value="Flavodoxin_fold"/>
</dbReference>
<comment type="similarity">
    <text evidence="4">Belongs to the oxidoreductase MdaB family.</text>
</comment>
<feature type="domain" description="Flavodoxin-like fold" evidence="5">
    <location>
        <begin position="2"/>
        <end position="167"/>
    </location>
</feature>
<dbReference type="InterPro" id="IPR052397">
    <property type="entry name" value="NADPH-QR_MdaB"/>
</dbReference>
<organism evidence="6 7">
    <name type="scientific">Pontibacillus halophilus JSM 076056 = DSM 19796</name>
    <dbReference type="NCBI Taxonomy" id="1385510"/>
    <lineage>
        <taxon>Bacteria</taxon>
        <taxon>Bacillati</taxon>
        <taxon>Bacillota</taxon>
        <taxon>Bacilli</taxon>
        <taxon>Bacillales</taxon>
        <taxon>Bacillaceae</taxon>
        <taxon>Pontibacillus</taxon>
    </lineage>
</organism>
<reference evidence="6 7" key="1">
    <citation type="submission" date="2013-08" db="EMBL/GenBank/DDBJ databases">
        <authorList>
            <person name="Huang J."/>
            <person name="Wang G."/>
        </authorList>
    </citation>
    <scope>NUCLEOTIDE SEQUENCE [LARGE SCALE GENOMIC DNA]</scope>
    <source>
        <strain evidence="6 7">JSM 076056</strain>
    </source>
</reference>
<comment type="cofactor">
    <cofactor evidence="1">
        <name>FAD</name>
        <dbReference type="ChEBI" id="CHEBI:57692"/>
    </cofactor>
</comment>
<evidence type="ECO:0000256" key="3">
    <source>
        <dbReference type="ARBA" id="ARBA00022827"/>
    </source>
</evidence>
<evidence type="ECO:0000259" key="5">
    <source>
        <dbReference type="Pfam" id="PF02525"/>
    </source>
</evidence>
<evidence type="ECO:0000313" key="6">
    <source>
        <dbReference type="EMBL" id="KGX91145.1"/>
    </source>
</evidence>
<dbReference type="OrthoDB" id="9798454at2"/>
<evidence type="ECO:0000256" key="1">
    <source>
        <dbReference type="ARBA" id="ARBA00001974"/>
    </source>
</evidence>
<sequence length="183" mass="21424">MKRILLINGHEGYNKSKGNLNQTMLDEWKVQLEGSYELDTTIVDDGYDVEEEIEKWKQADIILMQTPVYWFSIPGKFKQYIDQVFMDNIFFTGSDRYGHGGLFTNKEYMLSFTWNAPESIFNNETAFYEGRSLDEAMLHLHKMNQYIGMKPLPTFSIHDVVKGTNMEHYKTKLRNHAVEVFGV</sequence>
<dbReference type="Gene3D" id="3.40.50.360">
    <property type="match status" value="1"/>
</dbReference>
<keyword evidence="3" id="KW-0274">FAD</keyword>
<name>A0A0A5GJ23_9BACI</name>
<dbReference type="RefSeq" id="WP_026800885.1">
    <property type="nucleotide sequence ID" value="NZ_AULI01000011.1"/>
</dbReference>
<dbReference type="EMBL" id="AVPE01000011">
    <property type="protein sequence ID" value="KGX91145.1"/>
    <property type="molecule type" value="Genomic_DNA"/>
</dbReference>
<keyword evidence="2" id="KW-0285">Flavoprotein</keyword>
<keyword evidence="7" id="KW-1185">Reference proteome</keyword>
<accession>A0A0A5GJ23</accession>
<dbReference type="SUPFAM" id="SSF52218">
    <property type="entry name" value="Flavoproteins"/>
    <property type="match status" value="1"/>
</dbReference>
<evidence type="ECO:0000313" key="7">
    <source>
        <dbReference type="Proteomes" id="UP000030528"/>
    </source>
</evidence>
<gene>
    <name evidence="6" type="ORF">N781_05515</name>
</gene>
<dbReference type="Pfam" id="PF02525">
    <property type="entry name" value="Flavodoxin_2"/>
    <property type="match status" value="1"/>
</dbReference>
<dbReference type="PANTHER" id="PTHR46305">
    <property type="match status" value="1"/>
</dbReference>
<evidence type="ECO:0000256" key="2">
    <source>
        <dbReference type="ARBA" id="ARBA00022630"/>
    </source>
</evidence>
<dbReference type="STRING" id="1385510.GCA_000425205_02555"/>
<proteinExistence type="inferred from homology"/>
<dbReference type="eggNOG" id="COG2249">
    <property type="taxonomic scope" value="Bacteria"/>
</dbReference>
<dbReference type="InterPro" id="IPR029039">
    <property type="entry name" value="Flavoprotein-like_sf"/>
</dbReference>
<comment type="caution">
    <text evidence="6">The sequence shown here is derived from an EMBL/GenBank/DDBJ whole genome shotgun (WGS) entry which is preliminary data.</text>
</comment>
<dbReference type="Proteomes" id="UP000030528">
    <property type="component" value="Unassembled WGS sequence"/>
</dbReference>
<dbReference type="PANTHER" id="PTHR46305:SF3">
    <property type="entry name" value="NADPH:QUINONE OXIDOREDUCTASE MDAB"/>
    <property type="match status" value="1"/>
</dbReference>
<protein>
    <submittedName>
        <fullName evidence="6">Flavodoxin</fullName>
    </submittedName>
</protein>
<evidence type="ECO:0000256" key="4">
    <source>
        <dbReference type="ARBA" id="ARBA00037981"/>
    </source>
</evidence>